<dbReference type="EMBL" id="AP018227">
    <property type="protein sequence ID" value="BAY81626.1"/>
    <property type="molecule type" value="Genomic_DNA"/>
</dbReference>
<gene>
    <name evidence="6" type="ORF">NIES267_11030</name>
</gene>
<keyword evidence="3" id="KW-0106">Calcium</keyword>
<dbReference type="SUPFAM" id="SSF141072">
    <property type="entry name" value="CalX-like"/>
    <property type="match status" value="3"/>
</dbReference>
<feature type="domain" description="Calx-beta" evidence="4">
    <location>
        <begin position="870"/>
        <end position="926"/>
    </location>
</feature>
<proteinExistence type="predicted"/>
<dbReference type="OrthoDB" id="483144at2"/>
<dbReference type="InterPro" id="IPR025193">
    <property type="entry name" value="DUF4114"/>
</dbReference>
<sequence>MTQVSLTTSTNYNGPLNALVEDEGTTLVIRFDLDEPAAIGGLKVYIDSELDESLNRLNLPVIQVENINLATLTSGFNSDNSGIAVDINAGATFATITLPIFNNAETDPYKPEVFNGLTEVTYTLKTRDQVSAGELSIIERNGRQVGNYTIDSAATSSLVYFADTASELPTVTAPPTVSLSASPTNLVEEDGTLTTLTINLSEAPPEGGINVTIDSDIPNSLAQFDVLGATYSGASLVGANQDISGFTVNVNSQTATIALAPFDDDVDEGPQNITYTLQAGDGYAIDSAASSISINIDDNDAPTEPTVSFSATPTTINEAEGTALVMSFSVDGDIPEGGITVNLEGDAARIMQQFTVAQTRFNDDGEIFYRFDNGFANNTNNNIVGGTLERFSLEDGDPSEAASNPEAAGTGFLSNFTFTITEPTASITIPVIDDLIEEEDATYTYNLVAGDGYTVDDTVNSATFTVTDGVVGGGGPTVGVSATPTTLYESEKTAVTLTFTTDGDIPAEGLVVVLEGSPRAIAEFDVNASNPRDPEDTITIDGPVVTGGNIVGTDETAGSLIFRITDPTATVSIPVFQDEVEEGAETLTFNLKDGEAYNVDQNASAISLTIEDVKDVVEPTVSFSATPTTISEAEGTALVMSFSVDGDIPEGGITVNLEGDAARIMQQFTVAQTRFNDDGEIFYRFDNGFANNDNGNIVGGTLNRFSLEDGDPSETESNPEAAGEAFLSNFSFTITEPTASITIPVIDDLIEEADATFSYTLVDGDGYKVDDTANSITFDVTDGVVGGGGPTVGVSATPNMLFESQQTALTLTFTTEGDIPPEGVVVVLEGPPRAIAEFDVNATNPRLPESETVVEGPVVTGGSIVGTDEVVGALLFRITEPTATVTVPVFDDGPNEGEEDFTFNLQNGEGYEVNTSASSVSVNINDGGETAIYEVESGVTSVFLDLPLLQTATGITLVNVDSEATPFSEDFQVGFGITPETNLSFAPVPFAPAGGTIEHSGTITLALGEAQVTIGNFSIGFDPTRASDKASGFFLADTLEDPLGLGVLFDISAPGMVSVAGEDFKISNADLLLAPELATALGQSDLAGADIGDARIDASVSDVPEVSFSVNTTTLSEEDATLFTFSFSVNGVIPEGGLEVALGGELLPLVDQLDFSNFDFNNPDNVKGVTIGDFREDGSISLTLLEPSASISVRVFDDVVKEADANFDLMLLDEDGYSVNQEAKGATVTVTDGVIVENPPVVSLSLSDSSVNEGEEFTVNFSVDGDVSADKPLTVLVNSTEVGALGEFNIFNEDGTPAYTTTGIQGQPTVGDDTGSSFLVELTDTEASITLPVFNDGLGEGTETFNFALVEGERYNVDATNNQVALTIEETAAEVKFEADANGEVSKFAYDLTNAGNAEVTASVDQEALDITDAAFDNLVGFYEVIDENGGIDIDGDGVADFNPGDAGYAKAALENAVDGIALRLGGNPSDNTSADSFGDSVLKGSTFYAPFAIANAGEMTVADFLAANPNNDAATSIDDQVAYFAFGEANPDGASHLKSWGDGVFGFEDLPANLAGVSDNDFNDAVFKLNFTA</sequence>
<dbReference type="Proteomes" id="UP000218418">
    <property type="component" value="Chromosome"/>
</dbReference>
<dbReference type="Gene3D" id="2.60.40.2030">
    <property type="match status" value="1"/>
</dbReference>
<dbReference type="InterPro" id="IPR038081">
    <property type="entry name" value="CalX-like_sf"/>
</dbReference>
<dbReference type="Pfam" id="PF03160">
    <property type="entry name" value="Calx-beta"/>
    <property type="match status" value="2"/>
</dbReference>
<evidence type="ECO:0000256" key="1">
    <source>
        <dbReference type="ARBA" id="ARBA00022729"/>
    </source>
</evidence>
<keyword evidence="1" id="KW-0732">Signal</keyword>
<keyword evidence="2" id="KW-0677">Repeat</keyword>
<dbReference type="GO" id="GO:0007154">
    <property type="term" value="P:cell communication"/>
    <property type="evidence" value="ECO:0007669"/>
    <property type="project" value="InterPro"/>
</dbReference>
<reference evidence="6 7" key="1">
    <citation type="submission" date="2017-06" db="EMBL/GenBank/DDBJ databases">
        <title>Genome sequencing of cyanobaciteial culture collection at National Institute for Environmental Studies (NIES).</title>
        <authorList>
            <person name="Hirose Y."/>
            <person name="Shimura Y."/>
            <person name="Fujisawa T."/>
            <person name="Nakamura Y."/>
            <person name="Kawachi M."/>
        </authorList>
    </citation>
    <scope>NUCLEOTIDE SEQUENCE [LARGE SCALE GENOMIC DNA]</scope>
    <source>
        <strain evidence="6 7">NIES-267</strain>
    </source>
</reference>
<dbReference type="Pfam" id="PF13448">
    <property type="entry name" value="DUF4114"/>
    <property type="match status" value="1"/>
</dbReference>
<accession>A0A1Z4LK67</accession>
<feature type="domain" description="DUF4114" evidence="5">
    <location>
        <begin position="1502"/>
        <end position="1572"/>
    </location>
</feature>
<name>A0A1Z4LK67_9CYAN</name>
<evidence type="ECO:0000259" key="5">
    <source>
        <dbReference type="Pfam" id="PF13448"/>
    </source>
</evidence>
<feature type="domain" description="Calx-beta" evidence="4">
    <location>
        <begin position="556"/>
        <end position="596"/>
    </location>
</feature>
<keyword evidence="7" id="KW-1185">Reference proteome</keyword>
<organism evidence="6 7">
    <name type="scientific">Calothrix parasitica NIES-267</name>
    <dbReference type="NCBI Taxonomy" id="1973488"/>
    <lineage>
        <taxon>Bacteria</taxon>
        <taxon>Bacillati</taxon>
        <taxon>Cyanobacteriota</taxon>
        <taxon>Cyanophyceae</taxon>
        <taxon>Nostocales</taxon>
        <taxon>Calotrichaceae</taxon>
        <taxon>Calothrix</taxon>
    </lineage>
</organism>
<evidence type="ECO:0000313" key="6">
    <source>
        <dbReference type="EMBL" id="BAY81626.1"/>
    </source>
</evidence>
<protein>
    <submittedName>
        <fullName evidence="6">Uncharacterized protein</fullName>
    </submittedName>
</protein>
<evidence type="ECO:0000256" key="3">
    <source>
        <dbReference type="ARBA" id="ARBA00022837"/>
    </source>
</evidence>
<dbReference type="GO" id="GO:0016020">
    <property type="term" value="C:membrane"/>
    <property type="evidence" value="ECO:0007669"/>
    <property type="project" value="InterPro"/>
</dbReference>
<evidence type="ECO:0000259" key="4">
    <source>
        <dbReference type="Pfam" id="PF03160"/>
    </source>
</evidence>
<evidence type="ECO:0000313" key="7">
    <source>
        <dbReference type="Proteomes" id="UP000218418"/>
    </source>
</evidence>
<evidence type="ECO:0000256" key="2">
    <source>
        <dbReference type="ARBA" id="ARBA00022737"/>
    </source>
</evidence>
<dbReference type="InterPro" id="IPR003644">
    <property type="entry name" value="Calx_beta"/>
</dbReference>